<gene>
    <name evidence="1" type="ORF">E4T65_30480</name>
</gene>
<evidence type="ECO:0000313" key="2">
    <source>
        <dbReference type="Proteomes" id="UP000297322"/>
    </source>
</evidence>
<dbReference type="InterPro" id="IPR001036">
    <property type="entry name" value="Acrflvin-R"/>
</dbReference>
<proteinExistence type="predicted"/>
<dbReference type="GO" id="GO:0005886">
    <property type="term" value="C:plasma membrane"/>
    <property type="evidence" value="ECO:0007669"/>
    <property type="project" value="TreeGrafter"/>
</dbReference>
<organism evidence="1 2">
    <name type="scientific">Pseudomonas fluorescens</name>
    <dbReference type="NCBI Taxonomy" id="294"/>
    <lineage>
        <taxon>Bacteria</taxon>
        <taxon>Pseudomonadati</taxon>
        <taxon>Pseudomonadota</taxon>
        <taxon>Gammaproteobacteria</taxon>
        <taxon>Pseudomonadales</taxon>
        <taxon>Pseudomonadaceae</taxon>
        <taxon>Pseudomonas</taxon>
    </lineage>
</organism>
<name>A0A4Y9T4Q6_PSEFL</name>
<dbReference type="RefSeq" id="WP_189654428.1">
    <property type="nucleotide sequence ID" value="NZ_SPVI01000339.1"/>
</dbReference>
<dbReference type="EMBL" id="SPVI01000339">
    <property type="protein sequence ID" value="TFW31952.1"/>
    <property type="molecule type" value="Genomic_DNA"/>
</dbReference>
<feature type="non-terminal residue" evidence="1">
    <location>
        <position position="127"/>
    </location>
</feature>
<dbReference type="GO" id="GO:0042910">
    <property type="term" value="F:xenobiotic transmembrane transporter activity"/>
    <property type="evidence" value="ECO:0007669"/>
    <property type="project" value="TreeGrafter"/>
</dbReference>
<feature type="non-terminal residue" evidence="1">
    <location>
        <position position="1"/>
    </location>
</feature>
<comment type="caution">
    <text evidence="1">The sequence shown here is derived from an EMBL/GenBank/DDBJ whole genome shotgun (WGS) entry which is preliminary data.</text>
</comment>
<dbReference type="AlphaFoldDB" id="A0A4Y9T4Q6"/>
<dbReference type="Pfam" id="PF00873">
    <property type="entry name" value="ACR_tran"/>
    <property type="match status" value="1"/>
</dbReference>
<dbReference type="Gene3D" id="3.30.70.1430">
    <property type="entry name" value="Multidrug efflux transporter AcrB pore domain"/>
    <property type="match status" value="1"/>
</dbReference>
<dbReference type="SUPFAM" id="SSF82693">
    <property type="entry name" value="Multidrug efflux transporter AcrB pore domain, PN1, PN2, PC1 and PC2 subdomains"/>
    <property type="match status" value="1"/>
</dbReference>
<reference evidence="1 2" key="1">
    <citation type="submission" date="2019-03" db="EMBL/GenBank/DDBJ databases">
        <title>Biocontrol and xenobiotic degradation properties of endophytic Pseudomonas fluorescens strain BRZ63.</title>
        <authorList>
            <person name="Chlebek D.A."/>
            <person name="Pinski A."/>
            <person name="Zur J.P."/>
            <person name="Michalska J."/>
            <person name="Hupert-Kocurek K.T."/>
        </authorList>
    </citation>
    <scope>NUCLEOTIDE SEQUENCE [LARGE SCALE GENOMIC DNA]</scope>
    <source>
        <strain evidence="1 2">BRZ63</strain>
    </source>
</reference>
<protein>
    <submittedName>
        <fullName evidence="1">CusA/CzcA family heavy metal efflux RND transporter</fullName>
    </submittedName>
</protein>
<evidence type="ECO:0000313" key="1">
    <source>
        <dbReference type="EMBL" id="TFW31952.1"/>
    </source>
</evidence>
<accession>A0A4Y9T4Q6</accession>
<dbReference type="PANTHER" id="PTHR32063:SF24">
    <property type="entry name" value="CATION EFFLUX SYSTEM (ACRB_ACRD_ACRF FAMILY)"/>
    <property type="match status" value="1"/>
</dbReference>
<dbReference type="PANTHER" id="PTHR32063">
    <property type="match status" value="1"/>
</dbReference>
<sequence length="127" mass="13904">QINTGAAGFSPLETEQRITFPIETAMAGLPALEQTRSLSRSGLSQVTVIFKEGTDLFFARQLVNERLQVAKEQLPEGVEAVMGPISTGLGEIFLWTVEAEEGAVKEDGSPYTPTDLRVIQDWIIKPQ</sequence>
<dbReference type="Proteomes" id="UP000297322">
    <property type="component" value="Unassembled WGS sequence"/>
</dbReference>